<dbReference type="AlphaFoldDB" id="A0A409YC76"/>
<protein>
    <submittedName>
        <fullName evidence="1">Uncharacterized protein</fullName>
    </submittedName>
</protein>
<name>A0A409YC76_9AGAR</name>
<accession>A0A409YC76</accession>
<dbReference type="EMBL" id="NHYE01000997">
    <property type="protein sequence ID" value="PPR00621.1"/>
    <property type="molecule type" value="Genomic_DNA"/>
</dbReference>
<keyword evidence="2" id="KW-1185">Reference proteome</keyword>
<reference evidence="1 2" key="1">
    <citation type="journal article" date="2018" name="Evol. Lett.">
        <title>Horizontal gene cluster transfer increased hallucinogenic mushroom diversity.</title>
        <authorList>
            <person name="Reynolds H.T."/>
            <person name="Vijayakumar V."/>
            <person name="Gluck-Thaler E."/>
            <person name="Korotkin H.B."/>
            <person name="Matheny P.B."/>
            <person name="Slot J.C."/>
        </authorList>
    </citation>
    <scope>NUCLEOTIDE SEQUENCE [LARGE SCALE GENOMIC DNA]</scope>
    <source>
        <strain evidence="1 2">SRW20</strain>
    </source>
</reference>
<gene>
    <name evidence="1" type="ORF">CVT26_012205</name>
</gene>
<proteinExistence type="predicted"/>
<dbReference type="InParanoid" id="A0A409YC76"/>
<comment type="caution">
    <text evidence="1">The sequence shown here is derived from an EMBL/GenBank/DDBJ whole genome shotgun (WGS) entry which is preliminary data.</text>
</comment>
<sequence>MPCGLTLLISRLPIDRVSSISGRGGTSQLLRVVDVEEASSKMIKVVSSFLVDNAYVHCNLAWLGRSRTAASRWLVSFAGSAVAEAPSMCESLIGVLRRCWHVYMRRSWYRSYCAPEVSSVGEAGIGICLDVCFGDC</sequence>
<evidence type="ECO:0000313" key="1">
    <source>
        <dbReference type="EMBL" id="PPR00621.1"/>
    </source>
</evidence>
<dbReference type="Proteomes" id="UP000284706">
    <property type="component" value="Unassembled WGS sequence"/>
</dbReference>
<organism evidence="1 2">
    <name type="scientific">Gymnopilus dilepis</name>
    <dbReference type="NCBI Taxonomy" id="231916"/>
    <lineage>
        <taxon>Eukaryota</taxon>
        <taxon>Fungi</taxon>
        <taxon>Dikarya</taxon>
        <taxon>Basidiomycota</taxon>
        <taxon>Agaricomycotina</taxon>
        <taxon>Agaricomycetes</taxon>
        <taxon>Agaricomycetidae</taxon>
        <taxon>Agaricales</taxon>
        <taxon>Agaricineae</taxon>
        <taxon>Hymenogastraceae</taxon>
        <taxon>Gymnopilus</taxon>
    </lineage>
</organism>
<evidence type="ECO:0000313" key="2">
    <source>
        <dbReference type="Proteomes" id="UP000284706"/>
    </source>
</evidence>